<feature type="domain" description="HTH myb-type" evidence="7">
    <location>
        <begin position="146"/>
        <end position="196"/>
    </location>
</feature>
<feature type="compositionally biased region" description="Low complexity" evidence="5">
    <location>
        <begin position="417"/>
        <end position="436"/>
    </location>
</feature>
<dbReference type="InterPro" id="IPR017930">
    <property type="entry name" value="Myb_dom"/>
</dbReference>
<name>A0ABR2ID23_9EUKA</name>
<feature type="compositionally biased region" description="Polar residues" evidence="5">
    <location>
        <begin position="289"/>
        <end position="315"/>
    </location>
</feature>
<dbReference type="InterPro" id="IPR009057">
    <property type="entry name" value="Homeodomain-like_sf"/>
</dbReference>
<dbReference type="PANTHER" id="PTHR46621">
    <property type="entry name" value="SNRNA-ACTIVATING PROTEIN COMPLEX SUBUNIT 4"/>
    <property type="match status" value="1"/>
</dbReference>
<dbReference type="Gene3D" id="1.10.10.60">
    <property type="entry name" value="Homeodomain-like"/>
    <property type="match status" value="2"/>
</dbReference>
<feature type="region of interest" description="Disordered" evidence="5">
    <location>
        <begin position="415"/>
        <end position="460"/>
    </location>
</feature>
<reference evidence="8 9" key="1">
    <citation type="submission" date="2024-04" db="EMBL/GenBank/DDBJ databases">
        <title>Tritrichomonas musculus Genome.</title>
        <authorList>
            <person name="Alves-Ferreira E."/>
            <person name="Grigg M."/>
            <person name="Lorenzi H."/>
            <person name="Galac M."/>
        </authorList>
    </citation>
    <scope>NUCLEOTIDE SEQUENCE [LARGE SCALE GENOMIC DNA]</scope>
    <source>
        <strain evidence="8 9">EAF2021</strain>
    </source>
</reference>
<dbReference type="PROSITE" id="PS51294">
    <property type="entry name" value="HTH_MYB"/>
    <property type="match status" value="2"/>
</dbReference>
<keyword evidence="1" id="KW-0805">Transcription regulation</keyword>
<evidence type="ECO:0000256" key="1">
    <source>
        <dbReference type="ARBA" id="ARBA00023015"/>
    </source>
</evidence>
<protein>
    <recommendedName>
        <fullName evidence="10">Myb-like DNA-binding domain containing protein</fullName>
    </recommendedName>
</protein>
<evidence type="ECO:0000313" key="8">
    <source>
        <dbReference type="EMBL" id="KAK8860973.1"/>
    </source>
</evidence>
<evidence type="ECO:0000256" key="2">
    <source>
        <dbReference type="ARBA" id="ARBA00023125"/>
    </source>
</evidence>
<dbReference type="Proteomes" id="UP001470230">
    <property type="component" value="Unassembled WGS sequence"/>
</dbReference>
<keyword evidence="2" id="KW-0238">DNA-binding</keyword>
<feature type="compositionally biased region" description="Polar residues" evidence="5">
    <location>
        <begin position="444"/>
        <end position="454"/>
    </location>
</feature>
<sequence>MTSPLLDIAMSYVKAVSPSFEDENAKEEIRLAFSDYLSNNTGAEHVAHLLKQYISSTNPLERIEAILNTPETPLKNEIGEINIETLSNMRKKTRPWSQTEDTRLLAGVHRYGLDNWILVAKFVGNCRTRAQCAQRWFRGLDPRICKEQWSPEEELKLLNLLRSNKNKGWTNIASGMGNRSDVQCRYHFLQMQRDGKLKGEFEDLMVQDKIHPMPLQFKVPKQFELRPSAQNALQPFNGPMILNHSAPNFQVFMEYPRQIQNQMQSSANHQGQMDYSQHKQFIQRRKRTASQLQLTPKNPFFKQNQKTSKTASSSGLDFDSDYSFSVDSSSQMDQMQQLQQQMQQIQQVQQAQQIQQVQQMQQQQQLQLWTQQQNQQNQQIQEMQRMQQIQQQQAQTQQAQIPQHISTIPQFPIQTESSSQFNQPQGQPSQEQLQKPSLIPPPTKGSQPNQSQSDLFDIFDDQPINFGSNLTTNGNFSEFDNFKEELW</sequence>
<evidence type="ECO:0000256" key="5">
    <source>
        <dbReference type="SAM" id="MobiDB-lite"/>
    </source>
</evidence>
<evidence type="ECO:0008006" key="10">
    <source>
        <dbReference type="Google" id="ProtNLM"/>
    </source>
</evidence>
<feature type="compositionally biased region" description="Polar residues" evidence="5">
    <location>
        <begin position="262"/>
        <end position="280"/>
    </location>
</feature>
<dbReference type="CDD" id="cd00167">
    <property type="entry name" value="SANT"/>
    <property type="match status" value="1"/>
</dbReference>
<evidence type="ECO:0000259" key="6">
    <source>
        <dbReference type="PROSITE" id="PS50090"/>
    </source>
</evidence>
<keyword evidence="3" id="KW-0804">Transcription</keyword>
<keyword evidence="9" id="KW-1185">Reference proteome</keyword>
<feature type="domain" description="Myb-like" evidence="6">
    <location>
        <begin position="88"/>
        <end position="140"/>
    </location>
</feature>
<evidence type="ECO:0000256" key="4">
    <source>
        <dbReference type="ARBA" id="ARBA00023242"/>
    </source>
</evidence>
<comment type="caution">
    <text evidence="8">The sequence shown here is derived from an EMBL/GenBank/DDBJ whole genome shotgun (WGS) entry which is preliminary data.</text>
</comment>
<dbReference type="SUPFAM" id="SSF46689">
    <property type="entry name" value="Homeodomain-like"/>
    <property type="match status" value="1"/>
</dbReference>
<evidence type="ECO:0000256" key="3">
    <source>
        <dbReference type="ARBA" id="ARBA00023163"/>
    </source>
</evidence>
<dbReference type="SMART" id="SM00717">
    <property type="entry name" value="SANT"/>
    <property type="match status" value="2"/>
</dbReference>
<organism evidence="8 9">
    <name type="scientific">Tritrichomonas musculus</name>
    <dbReference type="NCBI Taxonomy" id="1915356"/>
    <lineage>
        <taxon>Eukaryota</taxon>
        <taxon>Metamonada</taxon>
        <taxon>Parabasalia</taxon>
        <taxon>Tritrichomonadida</taxon>
        <taxon>Tritrichomonadidae</taxon>
        <taxon>Tritrichomonas</taxon>
    </lineage>
</organism>
<dbReference type="InterPro" id="IPR001005">
    <property type="entry name" value="SANT/Myb"/>
</dbReference>
<evidence type="ECO:0000259" key="7">
    <source>
        <dbReference type="PROSITE" id="PS51294"/>
    </source>
</evidence>
<feature type="domain" description="HTH myb-type" evidence="7">
    <location>
        <begin position="88"/>
        <end position="144"/>
    </location>
</feature>
<proteinExistence type="predicted"/>
<dbReference type="PANTHER" id="PTHR46621:SF1">
    <property type="entry name" value="SNRNA-ACTIVATING PROTEIN COMPLEX SUBUNIT 4"/>
    <property type="match status" value="1"/>
</dbReference>
<accession>A0ABR2ID23</accession>
<keyword evidence="4" id="KW-0539">Nucleus</keyword>
<feature type="domain" description="Myb-like" evidence="6">
    <location>
        <begin position="141"/>
        <end position="192"/>
    </location>
</feature>
<dbReference type="InterPro" id="IPR051575">
    <property type="entry name" value="Myb-like_DNA-bd"/>
</dbReference>
<dbReference type="Pfam" id="PF13921">
    <property type="entry name" value="Myb_DNA-bind_6"/>
    <property type="match status" value="1"/>
</dbReference>
<gene>
    <name evidence="8" type="ORF">M9Y10_012665</name>
</gene>
<evidence type="ECO:0000313" key="9">
    <source>
        <dbReference type="Proteomes" id="UP001470230"/>
    </source>
</evidence>
<dbReference type="EMBL" id="JAPFFF010000018">
    <property type="protein sequence ID" value="KAK8860973.1"/>
    <property type="molecule type" value="Genomic_DNA"/>
</dbReference>
<feature type="region of interest" description="Disordered" evidence="5">
    <location>
        <begin position="262"/>
        <end position="329"/>
    </location>
</feature>
<dbReference type="PROSITE" id="PS50090">
    <property type="entry name" value="MYB_LIKE"/>
    <property type="match status" value="2"/>
</dbReference>